<dbReference type="AlphaFoldDB" id="A0A0A9F895"/>
<sequence>MCNTSCQFLIYFLKGSGHHASPKCSILSVA</sequence>
<protein>
    <submittedName>
        <fullName evidence="1">Uncharacterized protein</fullName>
    </submittedName>
</protein>
<accession>A0A0A9F895</accession>
<name>A0A0A9F895_ARUDO</name>
<evidence type="ECO:0000313" key="1">
    <source>
        <dbReference type="EMBL" id="JAE07439.1"/>
    </source>
</evidence>
<organism evidence="1">
    <name type="scientific">Arundo donax</name>
    <name type="common">Giant reed</name>
    <name type="synonym">Donax arundinaceus</name>
    <dbReference type="NCBI Taxonomy" id="35708"/>
    <lineage>
        <taxon>Eukaryota</taxon>
        <taxon>Viridiplantae</taxon>
        <taxon>Streptophyta</taxon>
        <taxon>Embryophyta</taxon>
        <taxon>Tracheophyta</taxon>
        <taxon>Spermatophyta</taxon>
        <taxon>Magnoliopsida</taxon>
        <taxon>Liliopsida</taxon>
        <taxon>Poales</taxon>
        <taxon>Poaceae</taxon>
        <taxon>PACMAD clade</taxon>
        <taxon>Arundinoideae</taxon>
        <taxon>Arundineae</taxon>
        <taxon>Arundo</taxon>
    </lineage>
</organism>
<proteinExistence type="predicted"/>
<reference evidence="1" key="2">
    <citation type="journal article" date="2015" name="Data Brief">
        <title>Shoot transcriptome of the giant reed, Arundo donax.</title>
        <authorList>
            <person name="Barrero R.A."/>
            <person name="Guerrero F.D."/>
            <person name="Moolhuijzen P."/>
            <person name="Goolsby J.A."/>
            <person name="Tidwell J."/>
            <person name="Bellgard S.E."/>
            <person name="Bellgard M.I."/>
        </authorList>
    </citation>
    <scope>NUCLEOTIDE SEQUENCE</scope>
    <source>
        <tissue evidence="1">Shoot tissue taken approximately 20 cm above the soil surface</tissue>
    </source>
</reference>
<reference evidence="1" key="1">
    <citation type="submission" date="2014-09" db="EMBL/GenBank/DDBJ databases">
        <authorList>
            <person name="Magalhaes I.L.F."/>
            <person name="Oliveira U."/>
            <person name="Santos F.R."/>
            <person name="Vidigal T.H.D.A."/>
            <person name="Brescovit A.D."/>
            <person name="Santos A.J."/>
        </authorList>
    </citation>
    <scope>NUCLEOTIDE SEQUENCE</scope>
    <source>
        <tissue evidence="1">Shoot tissue taken approximately 20 cm above the soil surface</tissue>
    </source>
</reference>
<dbReference type="EMBL" id="GBRH01190457">
    <property type="protein sequence ID" value="JAE07439.1"/>
    <property type="molecule type" value="Transcribed_RNA"/>
</dbReference>